<name>A0AAV6HAQ5_9TELE</name>
<dbReference type="EMBL" id="JADWDJ010000002">
    <property type="protein sequence ID" value="KAG5284453.1"/>
    <property type="molecule type" value="Genomic_DNA"/>
</dbReference>
<dbReference type="EC" id="2.8.2.-" evidence="6"/>
<evidence type="ECO:0000313" key="8">
    <source>
        <dbReference type="EMBL" id="KAG5284453.1"/>
    </source>
</evidence>
<comment type="subcellular location">
    <subcellularLocation>
        <location evidence="1">Cytoplasm</location>
    </subcellularLocation>
</comment>
<dbReference type="PANTHER" id="PTHR11783">
    <property type="entry name" value="SULFOTRANSFERASE SULT"/>
    <property type="match status" value="1"/>
</dbReference>
<evidence type="ECO:0000313" key="9">
    <source>
        <dbReference type="Proteomes" id="UP000823561"/>
    </source>
</evidence>
<gene>
    <name evidence="8" type="ORF">AALO_G00026890</name>
</gene>
<evidence type="ECO:0000256" key="1">
    <source>
        <dbReference type="ARBA" id="ARBA00004496"/>
    </source>
</evidence>
<dbReference type="GO" id="GO:0005737">
    <property type="term" value="C:cytoplasm"/>
    <property type="evidence" value="ECO:0007669"/>
    <property type="project" value="UniProtKB-SubCell"/>
</dbReference>
<proteinExistence type="inferred from homology"/>
<keyword evidence="3" id="KW-0963">Cytoplasm</keyword>
<dbReference type="InterPro" id="IPR000863">
    <property type="entry name" value="Sulfotransferase_dom"/>
</dbReference>
<evidence type="ECO:0000256" key="6">
    <source>
        <dbReference type="RuleBase" id="RU361155"/>
    </source>
</evidence>
<dbReference type="GO" id="GO:0006805">
    <property type="term" value="P:xenobiotic metabolic process"/>
    <property type="evidence" value="ECO:0007669"/>
    <property type="project" value="UniProtKB-ARBA"/>
</dbReference>
<dbReference type="Pfam" id="PF00685">
    <property type="entry name" value="Sulfotransfer_1"/>
    <property type="match status" value="1"/>
</dbReference>
<sequence>MAQKDYTLLGESLLSYKGAVFALQHFENGIPEALEYLDSLKSFHIRDGDIFIMTFPKSGTIWMQYIVSILHENDHPDLLEKPTYFRVPWLEYLRPAHKIDTRESPRLFCSHLPQHMVPLDLQSNRAKIIYVTRNPKDILVSYFHFSQVLNALETADNLDEMLENFLSGKILGGNWFDHIEGWFNNKDKYDILFVSYEEMKMDLRSVVMKISKFVGKILSDVDIDKVMDRVTFKNMKNDVKANYHNSVQGNVLDSSKGSFMRKGTVGDWKNFLTVAQSERFDQVYKERMKNLPVKVIWDQGAA</sequence>
<dbReference type="AlphaFoldDB" id="A0AAV6HAQ5"/>
<evidence type="ECO:0000256" key="5">
    <source>
        <dbReference type="ARBA" id="ARBA00022939"/>
    </source>
</evidence>
<dbReference type="SUPFAM" id="SSF52540">
    <property type="entry name" value="P-loop containing nucleoside triphosphate hydrolases"/>
    <property type="match status" value="1"/>
</dbReference>
<dbReference type="Gene3D" id="3.40.50.300">
    <property type="entry name" value="P-loop containing nucleotide triphosphate hydrolases"/>
    <property type="match status" value="1"/>
</dbReference>
<keyword evidence="4 6" id="KW-0808">Transferase</keyword>
<feature type="domain" description="Sulfotransferase" evidence="7">
    <location>
        <begin position="47"/>
        <end position="291"/>
    </location>
</feature>
<dbReference type="GO" id="GO:0006584">
    <property type="term" value="P:catecholamine metabolic process"/>
    <property type="evidence" value="ECO:0007669"/>
    <property type="project" value="UniProtKB-KW"/>
</dbReference>
<evidence type="ECO:0000256" key="2">
    <source>
        <dbReference type="ARBA" id="ARBA00005771"/>
    </source>
</evidence>
<protein>
    <recommendedName>
        <fullName evidence="6">Sulfotransferase</fullName>
        <ecNumber evidence="6">2.8.2.-</ecNumber>
    </recommendedName>
</protein>
<comment type="caution">
    <text evidence="8">The sequence shown here is derived from an EMBL/GenBank/DDBJ whole genome shotgun (WGS) entry which is preliminary data.</text>
</comment>
<dbReference type="GO" id="GO:0008146">
    <property type="term" value="F:sulfotransferase activity"/>
    <property type="evidence" value="ECO:0007669"/>
    <property type="project" value="InterPro"/>
</dbReference>
<reference evidence="8" key="1">
    <citation type="submission" date="2020-10" db="EMBL/GenBank/DDBJ databases">
        <title>Chromosome-scale genome assembly of the Allis shad, Alosa alosa.</title>
        <authorList>
            <person name="Margot Z."/>
            <person name="Christophe K."/>
            <person name="Cabau C."/>
            <person name="Louis A."/>
            <person name="Berthelot C."/>
            <person name="Parey E."/>
            <person name="Roest Crollius H."/>
            <person name="Montfort J."/>
            <person name="Robinson-Rechavi M."/>
            <person name="Bucao C."/>
            <person name="Bouchez O."/>
            <person name="Gislard M."/>
            <person name="Lluch J."/>
            <person name="Milhes M."/>
            <person name="Lampietro C."/>
            <person name="Lopez Roques C."/>
            <person name="Donnadieu C."/>
            <person name="Braasch I."/>
            <person name="Desvignes T."/>
            <person name="Postlethwait J."/>
            <person name="Bobe J."/>
            <person name="Guiguen Y."/>
        </authorList>
    </citation>
    <scope>NUCLEOTIDE SEQUENCE</scope>
    <source>
        <strain evidence="8">M-15738</strain>
        <tissue evidence="8">Blood</tissue>
    </source>
</reference>
<organism evidence="8 9">
    <name type="scientific">Alosa alosa</name>
    <name type="common">allis shad</name>
    <dbReference type="NCBI Taxonomy" id="278164"/>
    <lineage>
        <taxon>Eukaryota</taxon>
        <taxon>Metazoa</taxon>
        <taxon>Chordata</taxon>
        <taxon>Craniata</taxon>
        <taxon>Vertebrata</taxon>
        <taxon>Euteleostomi</taxon>
        <taxon>Actinopterygii</taxon>
        <taxon>Neopterygii</taxon>
        <taxon>Teleostei</taxon>
        <taxon>Clupei</taxon>
        <taxon>Clupeiformes</taxon>
        <taxon>Clupeoidei</taxon>
        <taxon>Clupeidae</taxon>
        <taxon>Alosa</taxon>
    </lineage>
</organism>
<keyword evidence="5" id="KW-0128">Catecholamine metabolism</keyword>
<evidence type="ECO:0000256" key="4">
    <source>
        <dbReference type="ARBA" id="ARBA00022679"/>
    </source>
</evidence>
<accession>A0AAV6HAQ5</accession>
<dbReference type="InterPro" id="IPR027417">
    <property type="entry name" value="P-loop_NTPase"/>
</dbReference>
<comment type="similarity">
    <text evidence="2 6">Belongs to the sulfotransferase 1 family.</text>
</comment>
<evidence type="ECO:0000259" key="7">
    <source>
        <dbReference type="Pfam" id="PF00685"/>
    </source>
</evidence>
<dbReference type="FunFam" id="3.40.50.300:FF:000433">
    <property type="entry name" value="Estrogen sulfotransferase"/>
    <property type="match status" value="1"/>
</dbReference>
<evidence type="ECO:0000256" key="3">
    <source>
        <dbReference type="ARBA" id="ARBA00022490"/>
    </source>
</evidence>
<keyword evidence="9" id="KW-1185">Reference proteome</keyword>
<dbReference type="Proteomes" id="UP000823561">
    <property type="component" value="Chromosome 2"/>
</dbReference>